<organism evidence="1 2">
    <name type="scientific">Catharanthus roseus</name>
    <name type="common">Madagascar periwinkle</name>
    <name type="synonym">Vinca rosea</name>
    <dbReference type="NCBI Taxonomy" id="4058"/>
    <lineage>
        <taxon>Eukaryota</taxon>
        <taxon>Viridiplantae</taxon>
        <taxon>Streptophyta</taxon>
        <taxon>Embryophyta</taxon>
        <taxon>Tracheophyta</taxon>
        <taxon>Spermatophyta</taxon>
        <taxon>Magnoliopsida</taxon>
        <taxon>eudicotyledons</taxon>
        <taxon>Gunneridae</taxon>
        <taxon>Pentapetalae</taxon>
        <taxon>asterids</taxon>
        <taxon>lamiids</taxon>
        <taxon>Gentianales</taxon>
        <taxon>Apocynaceae</taxon>
        <taxon>Rauvolfioideae</taxon>
        <taxon>Vinceae</taxon>
        <taxon>Catharanthinae</taxon>
        <taxon>Catharanthus</taxon>
    </lineage>
</organism>
<reference evidence="2" key="1">
    <citation type="journal article" date="2023" name="Nat. Plants">
        <title>Single-cell RNA sequencing provides a high-resolution roadmap for understanding the multicellular compartmentation of specialized metabolism.</title>
        <authorList>
            <person name="Sun S."/>
            <person name="Shen X."/>
            <person name="Li Y."/>
            <person name="Li Y."/>
            <person name="Wang S."/>
            <person name="Li R."/>
            <person name="Zhang H."/>
            <person name="Shen G."/>
            <person name="Guo B."/>
            <person name="Wei J."/>
            <person name="Xu J."/>
            <person name="St-Pierre B."/>
            <person name="Chen S."/>
            <person name="Sun C."/>
        </authorList>
    </citation>
    <scope>NUCLEOTIDE SEQUENCE [LARGE SCALE GENOMIC DNA]</scope>
</reference>
<keyword evidence="2" id="KW-1185">Reference proteome</keyword>
<dbReference type="Proteomes" id="UP001060085">
    <property type="component" value="Linkage Group LG07"/>
</dbReference>
<sequence length="161" mass="18436">MISTDKLGILSWKLALETSTINFKKLDNFGREIASSLEKTRDVQLRMGNIDPNTFGEFLEPEEYVDHGHLFTTNRIFNSKVELVNWAKETAMKANTYLIINRAQKIYNVVAKIKENRMQGRNTVEEVLCLSAKRGYRNFKESNALIDIVIAHPASIAMIRT</sequence>
<evidence type="ECO:0000313" key="2">
    <source>
        <dbReference type="Proteomes" id="UP001060085"/>
    </source>
</evidence>
<proteinExistence type="predicted"/>
<gene>
    <name evidence="1" type="ORF">M9H77_29870</name>
</gene>
<name>A0ACB9ZXV8_CATRO</name>
<comment type="caution">
    <text evidence="1">The sequence shown here is derived from an EMBL/GenBank/DDBJ whole genome shotgun (WGS) entry which is preliminary data.</text>
</comment>
<accession>A0ACB9ZXV8</accession>
<evidence type="ECO:0000313" key="1">
    <source>
        <dbReference type="EMBL" id="KAI5652683.1"/>
    </source>
</evidence>
<protein>
    <submittedName>
        <fullName evidence="1">Uncharacterized protein</fullName>
    </submittedName>
</protein>
<dbReference type="EMBL" id="CM044707">
    <property type="protein sequence ID" value="KAI5652683.1"/>
    <property type="molecule type" value="Genomic_DNA"/>
</dbReference>